<evidence type="ECO:0000313" key="1">
    <source>
        <dbReference type="EMBL" id="KAJ8737976.1"/>
    </source>
</evidence>
<comment type="caution">
    <text evidence="1">The sequence shown here is derived from an EMBL/GenBank/DDBJ whole genome shotgun (WGS) entry which is preliminary data.</text>
</comment>
<proteinExistence type="predicted"/>
<organism evidence="1 2">
    <name type="scientific">Mythimna loreyi</name>
    <dbReference type="NCBI Taxonomy" id="667449"/>
    <lineage>
        <taxon>Eukaryota</taxon>
        <taxon>Metazoa</taxon>
        <taxon>Ecdysozoa</taxon>
        <taxon>Arthropoda</taxon>
        <taxon>Hexapoda</taxon>
        <taxon>Insecta</taxon>
        <taxon>Pterygota</taxon>
        <taxon>Neoptera</taxon>
        <taxon>Endopterygota</taxon>
        <taxon>Lepidoptera</taxon>
        <taxon>Glossata</taxon>
        <taxon>Ditrysia</taxon>
        <taxon>Noctuoidea</taxon>
        <taxon>Noctuidae</taxon>
        <taxon>Noctuinae</taxon>
        <taxon>Hadenini</taxon>
        <taxon>Mythimna</taxon>
    </lineage>
</organism>
<dbReference type="Proteomes" id="UP001231649">
    <property type="component" value="Chromosome 1"/>
</dbReference>
<accession>A0ACC2RCV1</accession>
<reference evidence="1" key="1">
    <citation type="submission" date="2023-03" db="EMBL/GenBank/DDBJ databases">
        <title>Chromosome-level genomes of two armyworms, Mythimna separata and Mythimna loreyi, provide insights into the biosynthesis and reception of sex pheromones.</title>
        <authorList>
            <person name="Zhao H."/>
        </authorList>
    </citation>
    <scope>NUCLEOTIDE SEQUENCE</scope>
    <source>
        <strain evidence="1">BeijingLab</strain>
    </source>
</reference>
<sequence length="121" mass="13998">MVHNFTIYNLGTKNVECYWFDETTTDLKASTYASFYIDYLKKIIEDCPKDVVIYSDGCTSQNRNVVVSNALLLLAIEKNIVITQFFLEKGHTQMEVDSVHSIIERNLKKVVKYFCLVSTLR</sequence>
<evidence type="ECO:0000313" key="2">
    <source>
        <dbReference type="Proteomes" id="UP001231649"/>
    </source>
</evidence>
<name>A0ACC2RCV1_9NEOP</name>
<keyword evidence="2" id="KW-1185">Reference proteome</keyword>
<gene>
    <name evidence="1" type="ORF">PYW08_000571</name>
</gene>
<dbReference type="EMBL" id="CM056777">
    <property type="protein sequence ID" value="KAJ8737976.1"/>
    <property type="molecule type" value="Genomic_DNA"/>
</dbReference>
<protein>
    <submittedName>
        <fullName evidence="1">Uncharacterized protein</fullName>
    </submittedName>
</protein>